<feature type="compositionally biased region" description="Gly residues" evidence="6">
    <location>
        <begin position="792"/>
        <end position="809"/>
    </location>
</feature>
<evidence type="ECO:0000256" key="6">
    <source>
        <dbReference type="SAM" id="MobiDB-lite"/>
    </source>
</evidence>
<evidence type="ECO:0000313" key="10">
    <source>
        <dbReference type="Proteomes" id="UP000267821"/>
    </source>
</evidence>
<dbReference type="FunCoup" id="A0A3N4M750">
    <property type="interactions" value="541"/>
</dbReference>
<comment type="similarity">
    <text evidence="1 5">Belongs to the SEC15 family.</text>
</comment>
<organism evidence="9 10">
    <name type="scientific">Terfezia boudieri ATCC MYA-4762</name>
    <dbReference type="NCBI Taxonomy" id="1051890"/>
    <lineage>
        <taxon>Eukaryota</taxon>
        <taxon>Fungi</taxon>
        <taxon>Dikarya</taxon>
        <taxon>Ascomycota</taxon>
        <taxon>Pezizomycotina</taxon>
        <taxon>Pezizomycetes</taxon>
        <taxon>Pezizales</taxon>
        <taxon>Pezizaceae</taxon>
        <taxon>Terfezia</taxon>
    </lineage>
</organism>
<dbReference type="OrthoDB" id="10267033at2759"/>
<feature type="domain" description="Exocyst complex subunit EXOC6/Sec15 C-terminal" evidence="7">
    <location>
        <begin position="416"/>
        <end position="779"/>
    </location>
</feature>
<dbReference type="Pfam" id="PF04091">
    <property type="entry name" value="Sec15_C"/>
    <property type="match status" value="1"/>
</dbReference>
<dbReference type="GO" id="GO:0000145">
    <property type="term" value="C:exocyst"/>
    <property type="evidence" value="ECO:0007669"/>
    <property type="project" value="UniProtKB-UniRule"/>
</dbReference>
<name>A0A3N4M750_9PEZI</name>
<feature type="domain" description="Exocyst complex component EXOC6/Sec15 N-terminal" evidence="8">
    <location>
        <begin position="56"/>
        <end position="225"/>
    </location>
</feature>
<dbReference type="GO" id="GO:0006886">
    <property type="term" value="P:intracellular protein transport"/>
    <property type="evidence" value="ECO:0007669"/>
    <property type="project" value="InterPro"/>
</dbReference>
<dbReference type="AlphaFoldDB" id="A0A3N4M750"/>
<dbReference type="GO" id="GO:0006893">
    <property type="term" value="P:Golgi to plasma membrane transport"/>
    <property type="evidence" value="ECO:0007669"/>
    <property type="project" value="TreeGrafter"/>
</dbReference>
<reference evidence="9 10" key="1">
    <citation type="journal article" date="2018" name="Nat. Ecol. Evol.">
        <title>Pezizomycetes genomes reveal the molecular basis of ectomycorrhizal truffle lifestyle.</title>
        <authorList>
            <person name="Murat C."/>
            <person name="Payen T."/>
            <person name="Noel B."/>
            <person name="Kuo A."/>
            <person name="Morin E."/>
            <person name="Chen J."/>
            <person name="Kohler A."/>
            <person name="Krizsan K."/>
            <person name="Balestrini R."/>
            <person name="Da Silva C."/>
            <person name="Montanini B."/>
            <person name="Hainaut M."/>
            <person name="Levati E."/>
            <person name="Barry K.W."/>
            <person name="Belfiori B."/>
            <person name="Cichocki N."/>
            <person name="Clum A."/>
            <person name="Dockter R.B."/>
            <person name="Fauchery L."/>
            <person name="Guy J."/>
            <person name="Iotti M."/>
            <person name="Le Tacon F."/>
            <person name="Lindquist E.A."/>
            <person name="Lipzen A."/>
            <person name="Malagnac F."/>
            <person name="Mello A."/>
            <person name="Molinier V."/>
            <person name="Miyauchi S."/>
            <person name="Poulain J."/>
            <person name="Riccioni C."/>
            <person name="Rubini A."/>
            <person name="Sitrit Y."/>
            <person name="Splivallo R."/>
            <person name="Traeger S."/>
            <person name="Wang M."/>
            <person name="Zifcakova L."/>
            <person name="Wipf D."/>
            <person name="Zambonelli A."/>
            <person name="Paolocci F."/>
            <person name="Nowrousian M."/>
            <person name="Ottonello S."/>
            <person name="Baldrian P."/>
            <person name="Spatafora J.W."/>
            <person name="Henrissat B."/>
            <person name="Nagy L.G."/>
            <person name="Aury J.M."/>
            <person name="Wincker P."/>
            <person name="Grigoriev I.V."/>
            <person name="Bonfante P."/>
            <person name="Martin F.M."/>
        </authorList>
    </citation>
    <scope>NUCLEOTIDE SEQUENCE [LARGE SCALE GENOMIC DNA]</scope>
    <source>
        <strain evidence="9 10">ATCC MYA-4762</strain>
    </source>
</reference>
<dbReference type="Gene3D" id="1.10.357.30">
    <property type="entry name" value="Exocyst complex subunit Sec15 C-terminal domain, N-terminal subdomain"/>
    <property type="match status" value="1"/>
</dbReference>
<dbReference type="InterPro" id="IPR042045">
    <property type="entry name" value="EXOC6/Sec15_C_dom1"/>
</dbReference>
<evidence type="ECO:0000259" key="7">
    <source>
        <dbReference type="Pfam" id="PF04091"/>
    </source>
</evidence>
<keyword evidence="10" id="KW-1185">Reference proteome</keyword>
<dbReference type="EMBL" id="ML121527">
    <property type="protein sequence ID" value="RPB29578.1"/>
    <property type="molecule type" value="Genomic_DNA"/>
</dbReference>
<sequence>MRRTNNNSNNATAIEESPYNVESILLAPSDTDYLDQLITAITDASLNSRNDLLLDQLTAFSDDREAEIERMCNNNHQDFVSSVNQLLSVRKGTYDLTTEILRLNQTIQASTEKLVEQKKALVESRDVRANIDEAGRGLRMCLEVLRLANKVKELLAAKSHYPALRTLDELQNVHLKEVLQFSVAEYIRKSVPTMQRMIKDAVMSDLNAWLYRIRETSQLLGQVAFDQTELRRRRQRERGERQPWLRGFKLNSAIELVLDERDGAEWSVFENKHVQVDFEPLFECLHIYDALGEREEFRAIYADTRQQQKDLLLNGVHTLDLSGGENGEGDIGNLAGLLEQIAGFSILERETVRRTGGFRSEGEVEKLWDSMVKKAVGLMGPAVSAVQGADLLLKVKNILALFIQTMDTWEYNTAALDEFLLTLFNKYSELLKSSFTAEFKEIVSTDDYMPMAIASLEEYDNVVSISWYKPDRDRSEIQFPCVFPFSKMYPLCCLDIRNFLNKYYIFSDEYFQQQSIIDTSVKDSLDELLCNQVCRSLVERLESKYLGQIVQILINLEHFEFVCGELEKLLGMKMKGGSAAAASILTDPLAEQPKVALRATTSFQTEKKTAEKRIFELVNSKIDDLVETAEYNWSAKTPSPNPSLYLQEMTRFLSNIMNSTLLGLPRDIKGLIYFDALSHLASEILRLPLADEVKSISPAVITDLDTDVCFLQGFVDALPAGGGAGVVGGVFEELRQTVDLLVKVAKEGEGAAEEFYDVGVRMRKYAAVSALSGPVLVEKVVIGKAKSEEVGKGGARGSGEGSGGGGGGFGEREGSRLRKGVVTGWREAGEGEGKCIGNDGVYW</sequence>
<dbReference type="Pfam" id="PF20651">
    <property type="entry name" value="EXOC6_Sec15_N"/>
    <property type="match status" value="1"/>
</dbReference>
<dbReference type="InterPro" id="IPR048359">
    <property type="entry name" value="EXOC6_Sec15_N"/>
</dbReference>
<evidence type="ECO:0000256" key="2">
    <source>
        <dbReference type="ARBA" id="ARBA00022448"/>
    </source>
</evidence>
<protein>
    <recommendedName>
        <fullName evidence="5">Exocyst complex component SEC15</fullName>
    </recommendedName>
</protein>
<evidence type="ECO:0000256" key="4">
    <source>
        <dbReference type="ARBA" id="ARBA00023054"/>
    </source>
</evidence>
<evidence type="ECO:0000256" key="3">
    <source>
        <dbReference type="ARBA" id="ARBA00022483"/>
    </source>
</evidence>
<dbReference type="PIRSF" id="PIRSF025007">
    <property type="entry name" value="Sec15"/>
    <property type="match status" value="1"/>
</dbReference>
<keyword evidence="4" id="KW-0175">Coiled coil</keyword>
<dbReference type="STRING" id="1051890.A0A3N4M750"/>
<dbReference type="GO" id="GO:0016020">
    <property type="term" value="C:membrane"/>
    <property type="evidence" value="ECO:0007669"/>
    <property type="project" value="TreeGrafter"/>
</dbReference>
<evidence type="ECO:0000313" key="9">
    <source>
        <dbReference type="EMBL" id="RPB29578.1"/>
    </source>
</evidence>
<dbReference type="Gene3D" id="1.20.58.670">
    <property type="entry name" value="Dsl1p vesicle tethering complex, Tip20p subunit, domain D"/>
    <property type="match status" value="1"/>
</dbReference>
<proteinExistence type="inferred from homology"/>
<dbReference type="InParanoid" id="A0A3N4M750"/>
<dbReference type="PANTHER" id="PTHR12702">
    <property type="entry name" value="SEC15"/>
    <property type="match status" value="1"/>
</dbReference>
<keyword evidence="3 5" id="KW-0268">Exocytosis</keyword>
<dbReference type="InterPro" id="IPR046361">
    <property type="entry name" value="EXOC6/Sec15_C"/>
</dbReference>
<gene>
    <name evidence="9" type="ORF">L211DRAFT_816354</name>
</gene>
<evidence type="ECO:0000259" key="8">
    <source>
        <dbReference type="Pfam" id="PF20651"/>
    </source>
</evidence>
<dbReference type="InterPro" id="IPR042044">
    <property type="entry name" value="EXOC6PINT-1/Sec15/Tip20_C_dom2"/>
</dbReference>
<dbReference type="InterPro" id="IPR007225">
    <property type="entry name" value="EXOC6/Sec15"/>
</dbReference>
<accession>A0A3N4M750</accession>
<feature type="region of interest" description="Disordered" evidence="6">
    <location>
        <begin position="790"/>
        <end position="814"/>
    </location>
</feature>
<dbReference type="PANTHER" id="PTHR12702:SF0">
    <property type="entry name" value="EXOCYST COMPLEX COMPONENT 6"/>
    <property type="match status" value="1"/>
</dbReference>
<dbReference type="Proteomes" id="UP000267821">
    <property type="component" value="Unassembled WGS sequence"/>
</dbReference>
<evidence type="ECO:0000256" key="5">
    <source>
        <dbReference type="PIRNR" id="PIRNR025007"/>
    </source>
</evidence>
<comment type="function">
    <text evidence="5">Component of the exocyst complex involved in the docking of exocytic vesicles with fusion sites on the plasma membrane.</text>
</comment>
<evidence type="ECO:0000256" key="1">
    <source>
        <dbReference type="ARBA" id="ARBA00007944"/>
    </source>
</evidence>
<dbReference type="GO" id="GO:0090522">
    <property type="term" value="P:vesicle tethering involved in exocytosis"/>
    <property type="evidence" value="ECO:0007669"/>
    <property type="project" value="UniProtKB-UniRule"/>
</dbReference>
<keyword evidence="2 5" id="KW-0813">Transport</keyword>